<keyword evidence="2" id="KW-0413">Isomerase</keyword>
<dbReference type="PIRSF" id="PIRSF016184">
    <property type="entry name" value="PhzC_PhzF"/>
    <property type="match status" value="1"/>
</dbReference>
<dbReference type="RefSeq" id="WP_176161830.1">
    <property type="nucleotide sequence ID" value="NZ_CP054929.1"/>
</dbReference>
<evidence type="ECO:0000256" key="2">
    <source>
        <dbReference type="ARBA" id="ARBA00023235"/>
    </source>
</evidence>
<evidence type="ECO:0000313" key="6">
    <source>
        <dbReference type="Proteomes" id="UP000509303"/>
    </source>
</evidence>
<evidence type="ECO:0000313" key="5">
    <source>
        <dbReference type="EMBL" id="QKW50095.1"/>
    </source>
</evidence>
<dbReference type="Gene3D" id="3.10.310.10">
    <property type="entry name" value="Diaminopimelate Epimerase, Chain A, domain 1"/>
    <property type="match status" value="2"/>
</dbReference>
<dbReference type="PANTHER" id="PTHR13774">
    <property type="entry name" value="PHENAZINE BIOSYNTHESIS PROTEIN"/>
    <property type="match status" value="1"/>
</dbReference>
<name>A0A7H8N6N4_9ACTN</name>
<feature type="region of interest" description="Disordered" evidence="4">
    <location>
        <begin position="196"/>
        <end position="215"/>
    </location>
</feature>
<reference evidence="5 6" key="1">
    <citation type="submission" date="2020-06" db="EMBL/GenBank/DDBJ databases">
        <title>Genome mining for natural products.</title>
        <authorList>
            <person name="Zhang B."/>
            <person name="Shi J."/>
            <person name="Ge H."/>
        </authorList>
    </citation>
    <scope>NUCLEOTIDE SEQUENCE [LARGE SCALE GENOMIC DNA]</scope>
    <source>
        <strain evidence="5 6">NA00687</strain>
    </source>
</reference>
<dbReference type="GO" id="GO:0005737">
    <property type="term" value="C:cytoplasm"/>
    <property type="evidence" value="ECO:0007669"/>
    <property type="project" value="TreeGrafter"/>
</dbReference>
<dbReference type="GO" id="GO:0016853">
    <property type="term" value="F:isomerase activity"/>
    <property type="evidence" value="ECO:0007669"/>
    <property type="project" value="UniProtKB-KW"/>
</dbReference>
<accession>A0A7H8N6N4</accession>
<dbReference type="SUPFAM" id="SSF54506">
    <property type="entry name" value="Diaminopimelate epimerase-like"/>
    <property type="match status" value="1"/>
</dbReference>
<dbReference type="InterPro" id="IPR003719">
    <property type="entry name" value="Phenazine_PhzF-like"/>
</dbReference>
<organism evidence="5 6">
    <name type="scientific">Streptomyces buecherae</name>
    <dbReference type="NCBI Taxonomy" id="2763006"/>
    <lineage>
        <taxon>Bacteria</taxon>
        <taxon>Bacillati</taxon>
        <taxon>Actinomycetota</taxon>
        <taxon>Actinomycetes</taxon>
        <taxon>Kitasatosporales</taxon>
        <taxon>Streptomycetaceae</taxon>
        <taxon>Streptomyces</taxon>
    </lineage>
</organism>
<gene>
    <name evidence="5" type="ORF">HUT08_11700</name>
</gene>
<dbReference type="EMBL" id="CP054929">
    <property type="protein sequence ID" value="QKW50095.1"/>
    <property type="molecule type" value="Genomic_DNA"/>
</dbReference>
<dbReference type="PANTHER" id="PTHR13774:SF17">
    <property type="entry name" value="PHENAZINE BIOSYNTHESIS-LIKE DOMAIN-CONTAINING PROTEIN"/>
    <property type="match status" value="1"/>
</dbReference>
<feature type="active site" evidence="3">
    <location>
        <position position="46"/>
    </location>
</feature>
<keyword evidence="6" id="KW-1185">Reference proteome</keyword>
<dbReference type="AlphaFoldDB" id="A0A7H8N6N4"/>
<comment type="similarity">
    <text evidence="1">Belongs to the PhzF family.</text>
</comment>
<dbReference type="Pfam" id="PF02567">
    <property type="entry name" value="PhzC-PhzF"/>
    <property type="match status" value="2"/>
</dbReference>
<protein>
    <submittedName>
        <fullName evidence="5">PhzF family phenazine biosynthesis protein</fullName>
    </submittedName>
</protein>
<dbReference type="NCBIfam" id="TIGR00654">
    <property type="entry name" value="PhzF_family"/>
    <property type="match status" value="1"/>
</dbReference>
<evidence type="ECO:0000256" key="1">
    <source>
        <dbReference type="ARBA" id="ARBA00008270"/>
    </source>
</evidence>
<evidence type="ECO:0000256" key="3">
    <source>
        <dbReference type="PIRSR" id="PIRSR016184-1"/>
    </source>
</evidence>
<evidence type="ECO:0000256" key="4">
    <source>
        <dbReference type="SAM" id="MobiDB-lite"/>
    </source>
</evidence>
<dbReference type="Proteomes" id="UP000509303">
    <property type="component" value="Chromosome"/>
</dbReference>
<sequence length="297" mass="31480">MRIHVVTAFTDRPFAGNPAGVCLLPAGPWPQDAWMQRVAAEMNHSETAFALPLPASDEADWAIRWFAPLVETNLCGHATLATAHVLRTEHGVLDSVRFASRQSGVLVTHAHASGSITLDVPAAPGTEVPVPDGLVDVLGTEPEATYRTGALGDLLTVLPDEATVRAVTPDLAAMAELTRRERLRGVIVTAPPADAHAADGAVGEPSGNGEFRENGQVRPPYDFVSRFFSPAEGIREDPATGSAHTALAPYWSARLGRERLTGFQVSARTGVIHTALHGDRVHLTGNAVTVLDGTLHV</sequence>
<proteinExistence type="inferred from homology"/>